<dbReference type="GO" id="GO:0016717">
    <property type="term" value="F:oxidoreductase activity, acting on paired donors, with oxidation of a pair of donors resulting in the reduction of molecular oxygen to two molecules of water"/>
    <property type="evidence" value="ECO:0007669"/>
    <property type="project" value="TreeGrafter"/>
</dbReference>
<dbReference type="PANTHER" id="PTHR19353">
    <property type="entry name" value="FATTY ACID DESATURASE 2"/>
    <property type="match status" value="1"/>
</dbReference>
<feature type="region of interest" description="Disordered" evidence="1">
    <location>
        <begin position="1"/>
        <end position="21"/>
    </location>
</feature>
<evidence type="ECO:0000313" key="5">
    <source>
        <dbReference type="Proteomes" id="UP000648908"/>
    </source>
</evidence>
<dbReference type="PANTHER" id="PTHR19353:SF73">
    <property type="entry name" value="FATTY ACID DESATURASE"/>
    <property type="match status" value="1"/>
</dbReference>
<evidence type="ECO:0000256" key="1">
    <source>
        <dbReference type="SAM" id="MobiDB-lite"/>
    </source>
</evidence>
<feature type="transmembrane region" description="Helical" evidence="2">
    <location>
        <begin position="46"/>
        <end position="71"/>
    </location>
</feature>
<name>A0A8K0V7Q9_9RHOB</name>
<feature type="transmembrane region" description="Helical" evidence="2">
    <location>
        <begin position="199"/>
        <end position="221"/>
    </location>
</feature>
<dbReference type="AlphaFoldDB" id="A0A8K0V7Q9"/>
<dbReference type="GO" id="GO:0006629">
    <property type="term" value="P:lipid metabolic process"/>
    <property type="evidence" value="ECO:0007669"/>
    <property type="project" value="InterPro"/>
</dbReference>
<reference evidence="4" key="1">
    <citation type="submission" date="2021-01" db="EMBL/GenBank/DDBJ databases">
        <title>Tabrizicola alba sp. nov. a motile alkaliphilic bacterium isolated from a soda lake.</title>
        <authorList>
            <person name="Szuroczki S."/>
            <person name="Abbaszade G."/>
            <person name="Schumann P."/>
            <person name="Toth E."/>
        </authorList>
    </citation>
    <scope>NUCLEOTIDE SEQUENCE</scope>
    <source>
        <strain evidence="4">DMG-N-6</strain>
    </source>
</reference>
<dbReference type="Proteomes" id="UP000648908">
    <property type="component" value="Unassembled WGS sequence"/>
</dbReference>
<dbReference type="InterPro" id="IPR005804">
    <property type="entry name" value="FA_desaturase_dom"/>
</dbReference>
<feature type="transmembrane region" description="Helical" evidence="2">
    <location>
        <begin position="227"/>
        <end position="249"/>
    </location>
</feature>
<dbReference type="Pfam" id="PF00487">
    <property type="entry name" value="FA_desaturase"/>
    <property type="match status" value="1"/>
</dbReference>
<dbReference type="RefSeq" id="WP_202686359.1">
    <property type="nucleotide sequence ID" value="NZ_JAESVN010000001.1"/>
</dbReference>
<evidence type="ECO:0000313" key="4">
    <source>
        <dbReference type="EMBL" id="MBL4915786.1"/>
    </source>
</evidence>
<accession>A0A8K0V7Q9</accession>
<dbReference type="EMBL" id="JAESVN010000001">
    <property type="protein sequence ID" value="MBL4915786.1"/>
    <property type="molecule type" value="Genomic_DNA"/>
</dbReference>
<keyword evidence="2" id="KW-0472">Membrane</keyword>
<protein>
    <submittedName>
        <fullName evidence="4">Fatty acid desaturase</fullName>
    </submittedName>
</protein>
<gene>
    <name evidence="4" type="ORF">JL811_01020</name>
</gene>
<keyword evidence="5" id="KW-1185">Reference proteome</keyword>
<keyword evidence="2" id="KW-0812">Transmembrane</keyword>
<feature type="transmembrane region" description="Helical" evidence="2">
    <location>
        <begin position="168"/>
        <end position="187"/>
    </location>
</feature>
<dbReference type="CDD" id="cd03507">
    <property type="entry name" value="Delta12-FADS-like"/>
    <property type="match status" value="1"/>
</dbReference>
<keyword evidence="2" id="KW-1133">Transmembrane helix</keyword>
<proteinExistence type="predicted"/>
<sequence length="357" mass="40955">MTFQNLRETASDPVCAETPSEPASREARDWVRVLARYRDPNPARSAFEVAVTVLPFALIWAVAFAILPYFWPASLVLAVLNGGFLVRLFCIQHDCGHASFFANRRLSDWVGRCLGVLTLTPYHVWRRQHAIHHSSSGNLDHRGIGDVTTLTVAEYRARSAFGRFMYRIYRSPLVLFVIGPAYIFLIQNRVPYGLMRSGASYWISAMGTNLVLLAGIVAVVWLGGWSAFLLVVLPTWVTAASVGVWLFYVQHQFEDTHWRRESDWQLHDAALDGSSHYDLPTPLRWMSANIGIHHVHHLYSRIPFYRLPDVLRDFPELVDNHRMTLMDSFATARLHLWDEETHKLLSFRRAHRMYPVG</sequence>
<evidence type="ECO:0000256" key="2">
    <source>
        <dbReference type="SAM" id="Phobius"/>
    </source>
</evidence>
<dbReference type="GO" id="GO:0016020">
    <property type="term" value="C:membrane"/>
    <property type="evidence" value="ECO:0007669"/>
    <property type="project" value="TreeGrafter"/>
</dbReference>
<evidence type="ECO:0000259" key="3">
    <source>
        <dbReference type="Pfam" id="PF00487"/>
    </source>
</evidence>
<organism evidence="4 5">
    <name type="scientific">Szabonella alba</name>
    <dbReference type="NCBI Taxonomy" id="2804194"/>
    <lineage>
        <taxon>Bacteria</taxon>
        <taxon>Pseudomonadati</taxon>
        <taxon>Pseudomonadota</taxon>
        <taxon>Alphaproteobacteria</taxon>
        <taxon>Rhodobacterales</taxon>
        <taxon>Paracoccaceae</taxon>
        <taxon>Szabonella</taxon>
    </lineage>
</organism>
<feature type="domain" description="Fatty acid desaturase" evidence="3">
    <location>
        <begin position="72"/>
        <end position="325"/>
    </location>
</feature>
<dbReference type="InterPro" id="IPR012171">
    <property type="entry name" value="Fatty_acid_desaturase"/>
</dbReference>
<comment type="caution">
    <text evidence="4">The sequence shown here is derived from an EMBL/GenBank/DDBJ whole genome shotgun (WGS) entry which is preliminary data.</text>
</comment>